<gene>
    <name evidence="1" type="ORF">LMG18101_05259</name>
</gene>
<proteinExistence type="predicted"/>
<dbReference type="EMBL" id="CATZLL010000034">
    <property type="protein sequence ID" value="CAJ0822899.1"/>
    <property type="molecule type" value="Genomic_DNA"/>
</dbReference>
<evidence type="ECO:0008006" key="3">
    <source>
        <dbReference type="Google" id="ProtNLM"/>
    </source>
</evidence>
<sequence length="191" mass="20793">MGKEFSSSMVPSAASELLRSFIGKKVARLVRYSWWPANEVGSECGIEDKKAFSRTAGPLAVYFEGGGALGVASDPALNSIIVWDEGKRGAGYGAPPLDTDNELFAIYESGPFSDIYWRQFVGLALSEFVILKRVIMNPKEESRPSEVGLRFGFDGGASFIASHGLLDNSDDFVVLEANEADEIKLFEFSMS</sequence>
<organism evidence="1 2">
    <name type="scientific">Ralstonia flaminis</name>
    <dbReference type="NCBI Taxonomy" id="3058597"/>
    <lineage>
        <taxon>Bacteria</taxon>
        <taxon>Pseudomonadati</taxon>
        <taxon>Pseudomonadota</taxon>
        <taxon>Betaproteobacteria</taxon>
        <taxon>Burkholderiales</taxon>
        <taxon>Burkholderiaceae</taxon>
        <taxon>Ralstonia</taxon>
    </lineage>
</organism>
<accession>A0ABN9JY40</accession>
<comment type="caution">
    <text evidence="1">The sequence shown here is derived from an EMBL/GenBank/DDBJ whole genome shotgun (WGS) entry which is preliminary data.</text>
</comment>
<keyword evidence="2" id="KW-1185">Reference proteome</keyword>
<name>A0ABN9JY40_9RALS</name>
<dbReference type="Proteomes" id="UP001189757">
    <property type="component" value="Unassembled WGS sequence"/>
</dbReference>
<reference evidence="1 2" key="1">
    <citation type="submission" date="2023-07" db="EMBL/GenBank/DDBJ databases">
        <authorList>
            <person name="Peeters C."/>
        </authorList>
    </citation>
    <scope>NUCLEOTIDE SEQUENCE [LARGE SCALE GENOMIC DNA]</scope>
    <source>
        <strain evidence="1 2">LMG 18101</strain>
    </source>
</reference>
<evidence type="ECO:0000313" key="1">
    <source>
        <dbReference type="EMBL" id="CAJ0822899.1"/>
    </source>
</evidence>
<dbReference type="RefSeq" id="WP_316682959.1">
    <property type="nucleotide sequence ID" value="NZ_CATZLL010000034.1"/>
</dbReference>
<evidence type="ECO:0000313" key="2">
    <source>
        <dbReference type="Proteomes" id="UP001189757"/>
    </source>
</evidence>
<protein>
    <recommendedName>
        <fullName evidence="3">Bacteriophage protein</fullName>
    </recommendedName>
</protein>